<keyword evidence="11" id="KW-0676">Redox-active center</keyword>
<dbReference type="SUPFAM" id="SSF52833">
    <property type="entry name" value="Thioredoxin-like"/>
    <property type="match status" value="1"/>
</dbReference>
<dbReference type="FunFam" id="3.40.30.10:FF:000002">
    <property type="entry name" value="Alkyl hydroperoxide reductase C"/>
    <property type="match status" value="1"/>
</dbReference>
<evidence type="ECO:0000313" key="18">
    <source>
        <dbReference type="Proteomes" id="UP000051291"/>
    </source>
</evidence>
<keyword evidence="6" id="KW-0963">Cytoplasm</keyword>
<dbReference type="STRING" id="1423820.FC64_GL001243"/>
<gene>
    <name evidence="17" type="ORF">FC64_GL001243</name>
</gene>
<dbReference type="InterPro" id="IPR036249">
    <property type="entry name" value="Thioredoxin-like_sf"/>
</dbReference>
<dbReference type="GO" id="GO:0006979">
    <property type="term" value="P:response to oxidative stress"/>
    <property type="evidence" value="ECO:0007669"/>
    <property type="project" value="TreeGrafter"/>
</dbReference>
<keyword evidence="8" id="KW-0049">Antioxidant</keyword>
<keyword evidence="7" id="KW-0575">Peroxidase</keyword>
<feature type="domain" description="Thioredoxin" evidence="16">
    <location>
        <begin position="9"/>
        <end position="164"/>
    </location>
</feature>
<comment type="subcellular location">
    <subcellularLocation>
        <location evidence="1">Cytoplasm</location>
    </subcellularLocation>
</comment>
<keyword evidence="9" id="KW-0560">Oxidoreductase</keyword>
<evidence type="ECO:0000256" key="14">
    <source>
        <dbReference type="ARBA" id="ARBA00047572"/>
    </source>
</evidence>
<dbReference type="Proteomes" id="UP000051291">
    <property type="component" value="Unassembled WGS sequence"/>
</dbReference>
<evidence type="ECO:0000259" key="16">
    <source>
        <dbReference type="PROSITE" id="PS51352"/>
    </source>
</evidence>
<feature type="active site" description="Cysteine sulfenic acid (-SOH) intermediate; for peroxidase activity" evidence="15">
    <location>
        <position position="54"/>
    </location>
</feature>
<dbReference type="PANTHER" id="PTHR10681">
    <property type="entry name" value="THIOREDOXIN PEROXIDASE"/>
    <property type="match status" value="1"/>
</dbReference>
<dbReference type="AlphaFoldDB" id="A0A0R1ZB78"/>
<dbReference type="PATRIC" id="fig|1423820.4.peg.1269"/>
<dbReference type="GO" id="GO:0008379">
    <property type="term" value="F:thioredoxin peroxidase activity"/>
    <property type="evidence" value="ECO:0007669"/>
    <property type="project" value="TreeGrafter"/>
</dbReference>
<comment type="subunit">
    <text evidence="3">Homodimer; disulfide-linked, upon oxidation. 5 homodimers assemble to form a ring-like decamer.</text>
</comment>
<dbReference type="InterPro" id="IPR019479">
    <property type="entry name" value="Peroxiredoxin_C"/>
</dbReference>
<comment type="similarity">
    <text evidence="2">Belongs to the peroxiredoxin family. AhpC/Prx1 subfamily.</text>
</comment>
<dbReference type="InterPro" id="IPR000866">
    <property type="entry name" value="AhpC/TSA"/>
</dbReference>
<dbReference type="EMBL" id="AYYZ01000029">
    <property type="protein sequence ID" value="KRM52046.1"/>
    <property type="molecule type" value="Genomic_DNA"/>
</dbReference>
<dbReference type="GO" id="GO:0042744">
    <property type="term" value="P:hydrogen peroxide catabolic process"/>
    <property type="evidence" value="ECO:0007669"/>
    <property type="project" value="TreeGrafter"/>
</dbReference>
<keyword evidence="18" id="KW-1185">Reference proteome</keyword>
<evidence type="ECO:0000256" key="15">
    <source>
        <dbReference type="PIRSR" id="PIRSR000239-1"/>
    </source>
</evidence>
<comment type="caution">
    <text evidence="17">The sequence shown here is derived from an EMBL/GenBank/DDBJ whole genome shotgun (WGS) entry which is preliminary data.</text>
</comment>
<evidence type="ECO:0000256" key="13">
    <source>
        <dbReference type="ARBA" id="ARBA00032824"/>
    </source>
</evidence>
<dbReference type="CDD" id="cd03015">
    <property type="entry name" value="PRX_Typ2cys"/>
    <property type="match status" value="1"/>
</dbReference>
<dbReference type="Pfam" id="PF10417">
    <property type="entry name" value="1-cysPrx_C"/>
    <property type="match status" value="1"/>
</dbReference>
<dbReference type="PANTHER" id="PTHR10681:SF121">
    <property type="entry name" value="ALKYL HYDROPEROXIDE REDUCTASE C"/>
    <property type="match status" value="1"/>
</dbReference>
<dbReference type="InterPro" id="IPR050217">
    <property type="entry name" value="Peroxiredoxin"/>
</dbReference>
<dbReference type="PIRSF" id="PIRSF000239">
    <property type="entry name" value="AHPC"/>
    <property type="match status" value="1"/>
</dbReference>
<sequence>MTLEVILMNYIGKEIDDFKVKAFQNGKIIDVSKKDMLGHWSVLLFYPADFSFICPTELEALQGLYDQFKEAGAEIYSCSEDTEFVHKAWTDASPEIAKIQYPMLADPAGKLARAFDVLDEESGQAYRGVFIIDPDGVIQSYTINNMSIGRSADEILRTLEAAQFVRKHGDQVCPVNWKPGDKTLKPGMDLVGKL</sequence>
<evidence type="ECO:0000256" key="3">
    <source>
        <dbReference type="ARBA" id="ARBA00011654"/>
    </source>
</evidence>
<proteinExistence type="inferred from homology"/>
<dbReference type="PROSITE" id="PS51352">
    <property type="entry name" value="THIOREDOXIN_2"/>
    <property type="match status" value="1"/>
</dbReference>
<evidence type="ECO:0000256" key="5">
    <source>
        <dbReference type="ARBA" id="ARBA00017462"/>
    </source>
</evidence>
<protein>
    <recommendedName>
        <fullName evidence="5">Alkyl hydroperoxide reductase C</fullName>
        <ecNumber evidence="4">1.11.1.26</ecNumber>
    </recommendedName>
    <alternativeName>
        <fullName evidence="12">Peroxiredoxin</fullName>
    </alternativeName>
    <alternativeName>
        <fullName evidence="13">Thioredoxin peroxidase</fullName>
    </alternativeName>
</protein>
<dbReference type="GO" id="GO:0005829">
    <property type="term" value="C:cytosol"/>
    <property type="evidence" value="ECO:0007669"/>
    <property type="project" value="TreeGrafter"/>
</dbReference>
<evidence type="ECO:0000256" key="6">
    <source>
        <dbReference type="ARBA" id="ARBA00022490"/>
    </source>
</evidence>
<dbReference type="Pfam" id="PF00578">
    <property type="entry name" value="AhpC-TSA"/>
    <property type="match status" value="1"/>
</dbReference>
<evidence type="ECO:0000256" key="1">
    <source>
        <dbReference type="ARBA" id="ARBA00004496"/>
    </source>
</evidence>
<evidence type="ECO:0000256" key="9">
    <source>
        <dbReference type="ARBA" id="ARBA00023002"/>
    </source>
</evidence>
<evidence type="ECO:0000256" key="12">
    <source>
        <dbReference type="ARBA" id="ARBA00032077"/>
    </source>
</evidence>
<evidence type="ECO:0000256" key="8">
    <source>
        <dbReference type="ARBA" id="ARBA00022862"/>
    </source>
</evidence>
<evidence type="ECO:0000256" key="7">
    <source>
        <dbReference type="ARBA" id="ARBA00022559"/>
    </source>
</evidence>
<name>A0A0R1ZB78_9LACO</name>
<accession>A0A0R1ZB78</accession>
<evidence type="ECO:0000313" key="17">
    <source>
        <dbReference type="EMBL" id="KRM52046.1"/>
    </source>
</evidence>
<dbReference type="InterPro" id="IPR013766">
    <property type="entry name" value="Thioredoxin_domain"/>
</dbReference>
<dbReference type="Gene3D" id="3.40.30.10">
    <property type="entry name" value="Glutaredoxin"/>
    <property type="match status" value="1"/>
</dbReference>
<organism evidence="17 18">
    <name type="scientific">Ligilactobacillus araffinosus DSM 20653</name>
    <dbReference type="NCBI Taxonomy" id="1423820"/>
    <lineage>
        <taxon>Bacteria</taxon>
        <taxon>Bacillati</taxon>
        <taxon>Bacillota</taxon>
        <taxon>Bacilli</taxon>
        <taxon>Lactobacillales</taxon>
        <taxon>Lactobacillaceae</taxon>
        <taxon>Ligilactobacillus</taxon>
    </lineage>
</organism>
<dbReference type="EC" id="1.11.1.26" evidence="4"/>
<evidence type="ECO:0000256" key="10">
    <source>
        <dbReference type="ARBA" id="ARBA00023157"/>
    </source>
</evidence>
<comment type="catalytic activity">
    <reaction evidence="14">
        <text>a hydroperoxide + NADH + H(+) = an alcohol + NAD(+) + H2O</text>
        <dbReference type="Rhea" id="RHEA:62628"/>
        <dbReference type="ChEBI" id="CHEBI:15377"/>
        <dbReference type="ChEBI" id="CHEBI:15378"/>
        <dbReference type="ChEBI" id="CHEBI:30879"/>
        <dbReference type="ChEBI" id="CHEBI:35924"/>
        <dbReference type="ChEBI" id="CHEBI:57540"/>
        <dbReference type="ChEBI" id="CHEBI:57945"/>
        <dbReference type="EC" id="1.11.1.26"/>
    </reaction>
</comment>
<dbReference type="InterPro" id="IPR024706">
    <property type="entry name" value="Peroxiredoxin_AhpC-typ"/>
</dbReference>
<evidence type="ECO:0000256" key="4">
    <source>
        <dbReference type="ARBA" id="ARBA00013021"/>
    </source>
</evidence>
<evidence type="ECO:0000256" key="11">
    <source>
        <dbReference type="ARBA" id="ARBA00023284"/>
    </source>
</evidence>
<evidence type="ECO:0000256" key="2">
    <source>
        <dbReference type="ARBA" id="ARBA00009796"/>
    </source>
</evidence>
<dbReference type="GO" id="GO:0102039">
    <property type="term" value="F:NADH-dependent peroxiredoxin activity"/>
    <property type="evidence" value="ECO:0007669"/>
    <property type="project" value="UniProtKB-EC"/>
</dbReference>
<dbReference type="GO" id="GO:0045454">
    <property type="term" value="P:cell redox homeostasis"/>
    <property type="evidence" value="ECO:0007669"/>
    <property type="project" value="TreeGrafter"/>
</dbReference>
<keyword evidence="10" id="KW-1015">Disulfide bond</keyword>
<reference evidence="17 18" key="1">
    <citation type="journal article" date="2015" name="Genome Announc.">
        <title>Expanding the biotechnology potential of lactobacilli through comparative genomics of 213 strains and associated genera.</title>
        <authorList>
            <person name="Sun Z."/>
            <person name="Harris H.M."/>
            <person name="McCann A."/>
            <person name="Guo C."/>
            <person name="Argimon S."/>
            <person name="Zhang W."/>
            <person name="Yang X."/>
            <person name="Jeffery I.B."/>
            <person name="Cooney J.C."/>
            <person name="Kagawa T.F."/>
            <person name="Liu W."/>
            <person name="Song Y."/>
            <person name="Salvetti E."/>
            <person name="Wrobel A."/>
            <person name="Rasinkangas P."/>
            <person name="Parkhill J."/>
            <person name="Rea M.C."/>
            <person name="O'Sullivan O."/>
            <person name="Ritari J."/>
            <person name="Douillard F.P."/>
            <person name="Paul Ross R."/>
            <person name="Yang R."/>
            <person name="Briner A.E."/>
            <person name="Felis G.E."/>
            <person name="de Vos W.M."/>
            <person name="Barrangou R."/>
            <person name="Klaenhammer T.R."/>
            <person name="Caufield P.W."/>
            <person name="Cui Y."/>
            <person name="Zhang H."/>
            <person name="O'Toole P.W."/>
        </authorList>
    </citation>
    <scope>NUCLEOTIDE SEQUENCE [LARGE SCALE GENOMIC DNA]</scope>
    <source>
        <strain evidence="17 18">DSM 20653</strain>
    </source>
</reference>
<dbReference type="GO" id="GO:0033554">
    <property type="term" value="P:cellular response to stress"/>
    <property type="evidence" value="ECO:0007669"/>
    <property type="project" value="TreeGrafter"/>
</dbReference>